<feature type="compositionally biased region" description="Basic and acidic residues" evidence="1">
    <location>
        <begin position="149"/>
        <end position="181"/>
    </location>
</feature>
<comment type="caution">
    <text evidence="3">The sequence shown here is derived from an EMBL/GenBank/DDBJ whole genome shotgun (WGS) entry which is preliminary data.</text>
</comment>
<dbReference type="InterPro" id="IPR014710">
    <property type="entry name" value="RmlC-like_jellyroll"/>
</dbReference>
<evidence type="ECO:0000256" key="1">
    <source>
        <dbReference type="SAM" id="MobiDB-lite"/>
    </source>
</evidence>
<evidence type="ECO:0000313" key="3">
    <source>
        <dbReference type="EMBL" id="MBO8192852.1"/>
    </source>
</evidence>
<dbReference type="InterPro" id="IPR011051">
    <property type="entry name" value="RmlC_Cupin_sf"/>
</dbReference>
<accession>A0ABS3XBU3</accession>
<feature type="domain" description="Mannose-6-phosphate isomerase type II C-terminal" evidence="2">
    <location>
        <begin position="43"/>
        <end position="155"/>
    </location>
</feature>
<dbReference type="RefSeq" id="WP_209239923.1">
    <property type="nucleotide sequence ID" value="NZ_JADKMA010000062.1"/>
</dbReference>
<feature type="region of interest" description="Disordered" evidence="1">
    <location>
        <begin position="1"/>
        <end position="27"/>
    </location>
</feature>
<gene>
    <name evidence="3" type="ORF">ITI46_14415</name>
</gene>
<keyword evidence="4" id="KW-1185">Reference proteome</keyword>
<name>A0ABS3XBU3_9ACTN</name>
<evidence type="ECO:0000313" key="4">
    <source>
        <dbReference type="Proteomes" id="UP001519064"/>
    </source>
</evidence>
<dbReference type="Pfam" id="PF01050">
    <property type="entry name" value="MannoseP_isomer"/>
    <property type="match status" value="1"/>
</dbReference>
<proteinExistence type="predicted"/>
<feature type="region of interest" description="Disordered" evidence="1">
    <location>
        <begin position="148"/>
        <end position="181"/>
    </location>
</feature>
<dbReference type="Proteomes" id="UP001519064">
    <property type="component" value="Unassembled WGS sequence"/>
</dbReference>
<organism evidence="3 4">
    <name type="scientific">Streptomyces oryzae</name>
    <dbReference type="NCBI Taxonomy" id="1434886"/>
    <lineage>
        <taxon>Bacteria</taxon>
        <taxon>Bacillati</taxon>
        <taxon>Actinomycetota</taxon>
        <taxon>Actinomycetes</taxon>
        <taxon>Kitasatosporales</taxon>
        <taxon>Streptomycetaceae</taxon>
        <taxon>Streptomyces</taxon>
    </lineage>
</organism>
<dbReference type="InterPro" id="IPR001538">
    <property type="entry name" value="Man6P_isomerase-2_C"/>
</dbReference>
<dbReference type="EMBL" id="JADKMA010000062">
    <property type="protein sequence ID" value="MBO8192852.1"/>
    <property type="molecule type" value="Genomic_DNA"/>
</dbReference>
<sequence>MGSPATEAGFTAISEPEGDTGAHEARPAREVAPGVRVIEFADTKKVVKLWGQERWLHEEEPDGPYGFKFIRIKAGHRTSLQYHEHKRESYFILEGEAVMHYRASRDGETLQLPMPAGTLAHVDPGAVHRVEGVTDIVLVEVSTYDDGSDNVRLEDDYGRGDGRVEAEHAEHPGQHPGRGER</sequence>
<protein>
    <submittedName>
        <fullName evidence="3">Cupin domain-containing protein</fullName>
    </submittedName>
</protein>
<dbReference type="SUPFAM" id="SSF51182">
    <property type="entry name" value="RmlC-like cupins"/>
    <property type="match status" value="1"/>
</dbReference>
<evidence type="ECO:0000259" key="2">
    <source>
        <dbReference type="Pfam" id="PF01050"/>
    </source>
</evidence>
<dbReference type="Gene3D" id="2.60.120.10">
    <property type="entry name" value="Jelly Rolls"/>
    <property type="match status" value="1"/>
</dbReference>
<reference evidence="3 4" key="1">
    <citation type="submission" date="2020-11" db="EMBL/GenBank/DDBJ databases">
        <title>Streptomyces spirodelae sp. nov., isolated from duckweed.</title>
        <authorList>
            <person name="Saimee Y."/>
            <person name="Duangmal K."/>
        </authorList>
    </citation>
    <scope>NUCLEOTIDE SEQUENCE [LARGE SCALE GENOMIC DNA]</scope>
    <source>
        <strain evidence="3 4">S16-07</strain>
    </source>
</reference>